<dbReference type="Proteomes" id="UP000032076">
    <property type="component" value="Unassembled WGS sequence"/>
</dbReference>
<gene>
    <name evidence="1" type="ORF">B4167_2502</name>
</gene>
<evidence type="ECO:0000313" key="1">
    <source>
        <dbReference type="EMBL" id="KIO73045.1"/>
    </source>
</evidence>
<dbReference type="EMBL" id="JXLU01000068">
    <property type="protein sequence ID" value="KIO73045.1"/>
    <property type="molecule type" value="Genomic_DNA"/>
</dbReference>
<name>A0ABD4A8V7_9BACI</name>
<protein>
    <recommendedName>
        <fullName evidence="3">Transposase</fullName>
    </recommendedName>
</protein>
<organism evidence="1 2">
    <name type="scientific">Caldibacillus thermoamylovorans</name>
    <dbReference type="NCBI Taxonomy" id="35841"/>
    <lineage>
        <taxon>Bacteria</taxon>
        <taxon>Bacillati</taxon>
        <taxon>Bacillota</taxon>
        <taxon>Bacilli</taxon>
        <taxon>Bacillales</taxon>
        <taxon>Bacillaceae</taxon>
        <taxon>Caldibacillus</taxon>
    </lineage>
</organism>
<comment type="caution">
    <text evidence="1">The sequence shown here is derived from an EMBL/GenBank/DDBJ whole genome shotgun (WGS) entry which is preliminary data.</text>
</comment>
<accession>A0ABD4A8V7</accession>
<evidence type="ECO:0008006" key="3">
    <source>
        <dbReference type="Google" id="ProtNLM"/>
    </source>
</evidence>
<sequence length="42" mass="4982">MPRIISFFLDRVDQVRNKAVTKRANASYHFFFLGRLMSLTSF</sequence>
<reference evidence="1 2" key="1">
    <citation type="submission" date="2015-01" db="EMBL/GenBank/DDBJ databases">
        <title>Draft Genome Sequences of Four Bacillus thermoamylovorans Strains, Isolated From Food Products.</title>
        <authorList>
            <person name="Krawcyk A.O."/>
            <person name="Berendsen E.M."/>
            <person name="Eijlander R.T."/>
            <person name="de Jong A."/>
            <person name="Wells-Bennik M."/>
            <person name="Kuipers O.P."/>
        </authorList>
    </citation>
    <scope>NUCLEOTIDE SEQUENCE [LARGE SCALE GENOMIC DNA]</scope>
    <source>
        <strain evidence="1 2">B4167</strain>
    </source>
</reference>
<evidence type="ECO:0000313" key="2">
    <source>
        <dbReference type="Proteomes" id="UP000032076"/>
    </source>
</evidence>
<proteinExistence type="predicted"/>
<dbReference type="AlphaFoldDB" id="A0ABD4A8V7"/>